<reference evidence="2 3" key="1">
    <citation type="submission" date="2017-11" db="EMBL/GenBank/DDBJ databases">
        <title>Comparative genomic analysis of Holospora spp., intranuclear symbionts of paramecia.</title>
        <authorList>
            <person name="Garushyants S.K."/>
            <person name="Beliavskaya A."/>
            <person name="Malko D.B."/>
            <person name="Logacheva M.D."/>
            <person name="Rautian M.S."/>
            <person name="Gelfand M.S."/>
        </authorList>
    </citation>
    <scope>NUCLEOTIDE SEQUENCE [LARGE SCALE GENOMIC DNA]</scope>
    <source>
        <strain evidence="3">02AZ16</strain>
    </source>
</reference>
<dbReference type="EMBL" id="PHHC01000082">
    <property type="protein sequence ID" value="PPE03759.1"/>
    <property type="molecule type" value="Genomic_DNA"/>
</dbReference>
<evidence type="ECO:0000313" key="2">
    <source>
        <dbReference type="EMBL" id="PPE03759.1"/>
    </source>
</evidence>
<evidence type="ECO:0000313" key="3">
    <source>
        <dbReference type="Proteomes" id="UP000239425"/>
    </source>
</evidence>
<sequence length="32" mass="3511">MPPATLVQVDKSSMGMAIFKDREGDKKRETGS</sequence>
<protein>
    <submittedName>
        <fullName evidence="2">Uncharacterized protein</fullName>
    </submittedName>
</protein>
<evidence type="ECO:0000256" key="1">
    <source>
        <dbReference type="SAM" id="MobiDB-lite"/>
    </source>
</evidence>
<feature type="region of interest" description="Disordered" evidence="1">
    <location>
        <begin position="1"/>
        <end position="32"/>
    </location>
</feature>
<dbReference type="AlphaFoldDB" id="A0A2S5R8V5"/>
<name>A0A2S5R8V5_9PROT</name>
<proteinExistence type="predicted"/>
<organism evidence="2 3">
    <name type="scientific">Holospora curviuscula</name>
    <dbReference type="NCBI Taxonomy" id="1082868"/>
    <lineage>
        <taxon>Bacteria</taxon>
        <taxon>Pseudomonadati</taxon>
        <taxon>Pseudomonadota</taxon>
        <taxon>Alphaproteobacteria</taxon>
        <taxon>Holosporales</taxon>
        <taxon>Holosporaceae</taxon>
        <taxon>Holospora</taxon>
    </lineage>
</organism>
<comment type="caution">
    <text evidence="2">The sequence shown here is derived from an EMBL/GenBank/DDBJ whole genome shotgun (WGS) entry which is preliminary data.</text>
</comment>
<keyword evidence="3" id="KW-1185">Reference proteome</keyword>
<dbReference type="Proteomes" id="UP000239425">
    <property type="component" value="Unassembled WGS sequence"/>
</dbReference>
<accession>A0A2S5R8V5</accession>
<gene>
    <name evidence="2" type="ORF">HCUR_00774</name>
</gene>
<feature type="compositionally biased region" description="Basic and acidic residues" evidence="1">
    <location>
        <begin position="19"/>
        <end position="32"/>
    </location>
</feature>